<organism evidence="6 7">
    <name type="scientific">Smittium megazygosporum</name>
    <dbReference type="NCBI Taxonomy" id="133381"/>
    <lineage>
        <taxon>Eukaryota</taxon>
        <taxon>Fungi</taxon>
        <taxon>Fungi incertae sedis</taxon>
        <taxon>Zoopagomycota</taxon>
        <taxon>Kickxellomycotina</taxon>
        <taxon>Harpellomycetes</taxon>
        <taxon>Harpellales</taxon>
        <taxon>Legeriomycetaceae</taxon>
        <taxon>Smittium</taxon>
    </lineage>
</organism>
<dbReference type="SMART" id="SM00534">
    <property type="entry name" value="MUTSac"/>
    <property type="match status" value="1"/>
</dbReference>
<gene>
    <name evidence="6" type="ORF">BB560_001329</name>
</gene>
<dbReference type="Gene3D" id="3.40.50.300">
    <property type="entry name" value="P-loop containing nucleotide triphosphate hydrolases"/>
    <property type="match status" value="1"/>
</dbReference>
<dbReference type="Gene3D" id="1.10.1420.10">
    <property type="match status" value="2"/>
</dbReference>
<evidence type="ECO:0000256" key="4">
    <source>
        <dbReference type="ARBA" id="ARBA00023125"/>
    </source>
</evidence>
<evidence type="ECO:0000256" key="3">
    <source>
        <dbReference type="ARBA" id="ARBA00022840"/>
    </source>
</evidence>
<dbReference type="SMART" id="SM00533">
    <property type="entry name" value="MUTSd"/>
    <property type="match status" value="1"/>
</dbReference>
<name>A0A2T9ZHY5_9FUNG</name>
<dbReference type="GO" id="GO:0140664">
    <property type="term" value="F:ATP-dependent DNA damage sensor activity"/>
    <property type="evidence" value="ECO:0007669"/>
    <property type="project" value="InterPro"/>
</dbReference>
<protein>
    <recommendedName>
        <fullName evidence="5">DNA mismatch repair proteins mutS family domain-containing protein</fullName>
    </recommendedName>
</protein>
<comment type="similarity">
    <text evidence="1">Belongs to the DNA mismatch repair MutS family.</text>
</comment>
<dbReference type="Proteomes" id="UP000245609">
    <property type="component" value="Unassembled WGS sequence"/>
</dbReference>
<evidence type="ECO:0000313" key="7">
    <source>
        <dbReference type="Proteomes" id="UP000245609"/>
    </source>
</evidence>
<keyword evidence="3" id="KW-0067">ATP-binding</keyword>
<reference evidence="6 7" key="1">
    <citation type="journal article" date="2018" name="MBio">
        <title>Comparative Genomics Reveals the Core Gene Toolbox for the Fungus-Insect Symbiosis.</title>
        <authorList>
            <person name="Wang Y."/>
            <person name="Stata M."/>
            <person name="Wang W."/>
            <person name="Stajich J.E."/>
            <person name="White M.M."/>
            <person name="Moncalvo J.M."/>
        </authorList>
    </citation>
    <scope>NUCLEOTIDE SEQUENCE [LARGE SCALE GENOMIC DNA]</scope>
    <source>
        <strain evidence="6 7">SC-DP-2</strain>
    </source>
</reference>
<dbReference type="InterPro" id="IPR017261">
    <property type="entry name" value="DNA_mismatch_repair_MutS/MSH"/>
</dbReference>
<keyword evidence="2" id="KW-0547">Nucleotide-binding</keyword>
<evidence type="ECO:0000256" key="2">
    <source>
        <dbReference type="ARBA" id="ARBA00022741"/>
    </source>
</evidence>
<dbReference type="SUPFAM" id="SSF48334">
    <property type="entry name" value="DNA repair protein MutS, domain III"/>
    <property type="match status" value="1"/>
</dbReference>
<dbReference type="PROSITE" id="PS00486">
    <property type="entry name" value="DNA_MISMATCH_REPAIR_2"/>
    <property type="match status" value="1"/>
</dbReference>
<evidence type="ECO:0000259" key="5">
    <source>
        <dbReference type="PROSITE" id="PS00486"/>
    </source>
</evidence>
<dbReference type="GO" id="GO:0005524">
    <property type="term" value="F:ATP binding"/>
    <property type="evidence" value="ECO:0007669"/>
    <property type="project" value="UniProtKB-KW"/>
</dbReference>
<dbReference type="Pfam" id="PF00488">
    <property type="entry name" value="MutS_V"/>
    <property type="match status" value="1"/>
</dbReference>
<dbReference type="InterPro" id="IPR007696">
    <property type="entry name" value="DNA_mismatch_repair_MutS_core"/>
</dbReference>
<dbReference type="OrthoDB" id="29596at2759"/>
<feature type="domain" description="DNA mismatch repair proteins mutS family" evidence="5">
    <location>
        <begin position="641"/>
        <end position="657"/>
    </location>
</feature>
<keyword evidence="4" id="KW-0238">DNA-binding</keyword>
<dbReference type="PANTHER" id="PTHR11361:SF20">
    <property type="entry name" value="MUTS PROTEIN HOMOLOG 5"/>
    <property type="match status" value="1"/>
</dbReference>
<dbReference type="SUPFAM" id="SSF52540">
    <property type="entry name" value="P-loop containing nucleoside triphosphate hydrolases"/>
    <property type="match status" value="1"/>
</dbReference>
<sequence>MNSEKAIEIKVEDHSSVGFQNILSIQIQKDLVGAALFSCRSGTLKVLENTKENDDFGFCQALLRQEIPDIIITNDRDEQLIKVLDKRIPIVEHTPTVVVKPQIEYNTVSGNGRLLAYTAHLVPKQEDTSKRDEANASQWVYSIIGNNCSVSLGSVGALLLYLQTAGIEKNKFSSERKLILKLERLSVLPFLQISFESMQALHIFSDEKHPNMHITSKGKKEGISIFGLLNTTKTPSGKRTLQTWMLRPLQDIDIINYRVKNVQMLLEFNFIEKKLRFYKTLPNIKKIEKSIDSLWMFPSLNDWQTILKIYDNVNEDTLRAIGNIIVKTIDFESSYTEGRTVVKPNISSELDKLNHIYDGLGSFLTEVAQEQSQDIPDYLTETMTVVYFPQLGYLISFDKQKLEQISQQDTVLDTWTKQFTTNEKVYYKNPRMYELDEFLGDIHAHIVDREIEIIQGLKQDVRTHNEYFIELNSYIAEFDCLLAFASAAYENGWKKPLFTDSTDLIIKNGKHPLLEILLGSFIPNSTNLCLPKKLGVGFCMSETDTTSERSIQNLNPRNNSNMMVITGANFSGKSIYAKQVALIVYMSQIGSYVPAESAEIGLVDRIETKIKAIDSLSERQSTFVHDLQQVSLAIRDSTSRSLIILDEFGKGTIHNDGLSLFYALVHYFATLDGERPKTIFTTHLHEVYELAVADGISDLIQWKYMSISGALNEKDYAKENLVFLYKLKEGVSSNSFAFSCALKAGVPIEVIEDAENYKNRMLNSS</sequence>
<dbReference type="Gene3D" id="6.10.140.80">
    <property type="match status" value="1"/>
</dbReference>
<dbReference type="InterPro" id="IPR045076">
    <property type="entry name" value="MutS"/>
</dbReference>
<dbReference type="STRING" id="133381.A0A2T9ZHY5"/>
<comment type="caution">
    <text evidence="6">The sequence shown here is derived from an EMBL/GenBank/DDBJ whole genome shotgun (WGS) entry which is preliminary data.</text>
</comment>
<proteinExistence type="inferred from homology"/>
<dbReference type="GO" id="GO:0051026">
    <property type="term" value="P:chiasma assembly"/>
    <property type="evidence" value="ECO:0007669"/>
    <property type="project" value="TreeGrafter"/>
</dbReference>
<dbReference type="GO" id="GO:0006298">
    <property type="term" value="P:mismatch repair"/>
    <property type="evidence" value="ECO:0007669"/>
    <property type="project" value="InterPro"/>
</dbReference>
<dbReference type="Pfam" id="PF05192">
    <property type="entry name" value="MutS_III"/>
    <property type="match status" value="1"/>
</dbReference>
<keyword evidence="7" id="KW-1185">Reference proteome</keyword>
<evidence type="ECO:0000313" key="6">
    <source>
        <dbReference type="EMBL" id="PVV04189.1"/>
    </source>
</evidence>
<dbReference type="InterPro" id="IPR000432">
    <property type="entry name" value="DNA_mismatch_repair_MutS_C"/>
</dbReference>
<dbReference type="GO" id="GO:0005634">
    <property type="term" value="C:nucleus"/>
    <property type="evidence" value="ECO:0007669"/>
    <property type="project" value="TreeGrafter"/>
</dbReference>
<dbReference type="AlphaFoldDB" id="A0A2T9ZHY5"/>
<dbReference type="EMBL" id="MBFS01000152">
    <property type="protein sequence ID" value="PVV04189.1"/>
    <property type="molecule type" value="Genomic_DNA"/>
</dbReference>
<accession>A0A2T9ZHY5</accession>
<dbReference type="InterPro" id="IPR027417">
    <property type="entry name" value="P-loop_NTPase"/>
</dbReference>
<dbReference type="GO" id="GO:0030983">
    <property type="term" value="F:mismatched DNA binding"/>
    <property type="evidence" value="ECO:0007669"/>
    <property type="project" value="InterPro"/>
</dbReference>
<dbReference type="PANTHER" id="PTHR11361">
    <property type="entry name" value="DNA MISMATCH REPAIR PROTEIN MUTS FAMILY MEMBER"/>
    <property type="match status" value="1"/>
</dbReference>
<dbReference type="PIRSF" id="PIRSF037677">
    <property type="entry name" value="DNA_mis_repair_Msh6"/>
    <property type="match status" value="1"/>
</dbReference>
<dbReference type="InterPro" id="IPR036187">
    <property type="entry name" value="DNA_mismatch_repair_MutS_sf"/>
</dbReference>
<evidence type="ECO:0000256" key="1">
    <source>
        <dbReference type="ARBA" id="ARBA00006271"/>
    </source>
</evidence>